<dbReference type="GO" id="GO:0060765">
    <property type="term" value="P:regulation of androgen receptor signaling pathway"/>
    <property type="evidence" value="ECO:0007669"/>
    <property type="project" value="Ensembl"/>
</dbReference>
<keyword evidence="8" id="KW-0694">RNA-binding</keyword>
<dbReference type="PROSITE" id="PS51192">
    <property type="entry name" value="HELICASE_ATP_BIND_1"/>
    <property type="match status" value="1"/>
</dbReference>
<keyword evidence="12" id="KW-1135">Mitochondrion nucleoid</keyword>
<evidence type="ECO:0000256" key="8">
    <source>
        <dbReference type="ARBA" id="ARBA00022884"/>
    </source>
</evidence>
<dbReference type="GO" id="GO:0030521">
    <property type="term" value="P:androgen receptor signaling pathway"/>
    <property type="evidence" value="ECO:0007669"/>
    <property type="project" value="Ensembl"/>
</dbReference>
<dbReference type="InParanoid" id="H0Z2L8"/>
<dbReference type="GO" id="GO:0016787">
    <property type="term" value="F:hydrolase activity"/>
    <property type="evidence" value="ECO:0007669"/>
    <property type="project" value="UniProtKB-KW"/>
</dbReference>
<keyword evidence="7 21" id="KW-0067">ATP-binding</keyword>
<evidence type="ECO:0000256" key="19">
    <source>
        <dbReference type="ARBA" id="ARBA00083605"/>
    </source>
</evidence>
<comment type="catalytic activity">
    <reaction evidence="13">
        <text>ATP + H2O = ADP + phosphate + H(+)</text>
        <dbReference type="Rhea" id="RHEA:13065"/>
        <dbReference type="ChEBI" id="CHEBI:15377"/>
        <dbReference type="ChEBI" id="CHEBI:15378"/>
        <dbReference type="ChEBI" id="CHEBI:30616"/>
        <dbReference type="ChEBI" id="CHEBI:43474"/>
        <dbReference type="ChEBI" id="CHEBI:456216"/>
        <dbReference type="EC" id="3.6.4.13"/>
    </reaction>
</comment>
<protein>
    <recommendedName>
        <fullName evidence="16">DNA polymerase subunit gamma-2</fullName>
        <ecNumber evidence="2">3.6.4.13</ecNumber>
    </recommendedName>
    <alternativeName>
        <fullName evidence="18">Mitochondrial DNA polymerase accessory subunit</fullName>
    </alternativeName>
    <alternativeName>
        <fullName evidence="17">MtPolB</fullName>
    </alternativeName>
    <alternativeName>
        <fullName evidence="19">PolG-beta</fullName>
    </alternativeName>
</protein>
<comment type="subunit">
    <text evidence="15">Heterotrimer composed of a catalytic subunit and a homodimer of accessory subunits (POLG:POLG2).</text>
</comment>
<dbReference type="GO" id="GO:0000381">
    <property type="term" value="P:regulation of alternative mRNA splicing, via spliceosome"/>
    <property type="evidence" value="ECO:0007669"/>
    <property type="project" value="Ensembl"/>
</dbReference>
<dbReference type="Pfam" id="PF00271">
    <property type="entry name" value="Helicase_C"/>
    <property type="match status" value="1"/>
</dbReference>
<dbReference type="Gene3D" id="3.30.930.10">
    <property type="entry name" value="Bira Bifunctional Protein, Domain 2"/>
    <property type="match status" value="1"/>
</dbReference>
<dbReference type="FunCoup" id="H0Z2L8">
    <property type="interactions" value="981"/>
</dbReference>
<dbReference type="GO" id="GO:0030509">
    <property type="term" value="P:BMP signaling pathway"/>
    <property type="evidence" value="ECO:0007669"/>
    <property type="project" value="Ensembl"/>
</dbReference>
<evidence type="ECO:0000256" key="9">
    <source>
        <dbReference type="ARBA" id="ARBA00022946"/>
    </source>
</evidence>
<dbReference type="InterPro" id="IPR045864">
    <property type="entry name" value="aa-tRNA-synth_II/BPL/LPL"/>
</dbReference>
<dbReference type="InterPro" id="IPR000629">
    <property type="entry name" value="RNA-helicase_DEAD-box_CS"/>
</dbReference>
<evidence type="ECO:0000256" key="16">
    <source>
        <dbReference type="ARBA" id="ARBA00068035"/>
    </source>
</evidence>
<dbReference type="InterPro" id="IPR014014">
    <property type="entry name" value="RNA_helicase_DEAD_Q_motif"/>
</dbReference>
<evidence type="ECO:0000256" key="1">
    <source>
        <dbReference type="ARBA" id="ARBA00004436"/>
    </source>
</evidence>
<dbReference type="GO" id="GO:0003724">
    <property type="term" value="F:RNA helicase activity"/>
    <property type="evidence" value="ECO:0007669"/>
    <property type="project" value="UniProtKB-EC"/>
</dbReference>
<evidence type="ECO:0000256" key="13">
    <source>
        <dbReference type="ARBA" id="ARBA00047984"/>
    </source>
</evidence>
<gene>
    <name evidence="26" type="primary">DDX5</name>
</gene>
<dbReference type="CDD" id="cd02426">
    <property type="entry name" value="Pol_gamma_b_Cterm"/>
    <property type="match status" value="1"/>
</dbReference>
<dbReference type="InterPro" id="IPR001650">
    <property type="entry name" value="Helicase_C-like"/>
</dbReference>
<dbReference type="GO" id="GO:0070878">
    <property type="term" value="F:primary miRNA binding"/>
    <property type="evidence" value="ECO:0007669"/>
    <property type="project" value="Ensembl"/>
</dbReference>
<dbReference type="GO" id="GO:0036002">
    <property type="term" value="F:pre-mRNA binding"/>
    <property type="evidence" value="ECO:0007669"/>
    <property type="project" value="Ensembl"/>
</dbReference>
<dbReference type="HOGENOM" id="CLU_055833_0_0_1"/>
<keyword evidence="27" id="KW-1185">Reference proteome</keyword>
<dbReference type="Gene3D" id="3.40.50.800">
    <property type="entry name" value="Anticodon-binding domain"/>
    <property type="match status" value="1"/>
</dbReference>
<proteinExistence type="inferred from homology"/>
<evidence type="ECO:0000256" key="2">
    <source>
        <dbReference type="ARBA" id="ARBA00012552"/>
    </source>
</evidence>
<dbReference type="FunFam" id="3.40.50.300:FF:000079">
    <property type="entry name" value="probable ATP-dependent RNA helicase DDX17"/>
    <property type="match status" value="1"/>
</dbReference>
<dbReference type="GO" id="GO:0001837">
    <property type="term" value="P:epithelial to mesenchymal transition"/>
    <property type="evidence" value="ECO:0007669"/>
    <property type="project" value="Ensembl"/>
</dbReference>
<dbReference type="GO" id="GO:0043517">
    <property type="term" value="P:positive regulation of DNA damage response, signal transduction by p53 class mediator"/>
    <property type="evidence" value="ECO:0007669"/>
    <property type="project" value="Ensembl"/>
</dbReference>
<name>H0Z2L8_TAEGU</name>
<dbReference type="SUPFAM" id="SSF52540">
    <property type="entry name" value="P-loop containing nucleoside triphosphate hydrolases"/>
    <property type="match status" value="1"/>
</dbReference>
<keyword evidence="4 21" id="KW-0547">Nucleotide-binding</keyword>
<dbReference type="Pfam" id="PF03129">
    <property type="entry name" value="HGTP_anticodon"/>
    <property type="match status" value="1"/>
</dbReference>
<evidence type="ECO:0000259" key="23">
    <source>
        <dbReference type="PROSITE" id="PS51192"/>
    </source>
</evidence>
<dbReference type="GO" id="GO:0005524">
    <property type="term" value="F:ATP binding"/>
    <property type="evidence" value="ECO:0007669"/>
    <property type="project" value="UniProtKB-KW"/>
</dbReference>
<dbReference type="PANTHER" id="PTHR47958">
    <property type="entry name" value="ATP-DEPENDENT RNA HELICASE DBP3"/>
    <property type="match status" value="1"/>
</dbReference>
<evidence type="ECO:0000256" key="3">
    <source>
        <dbReference type="ARBA" id="ARBA00022705"/>
    </source>
</evidence>
<dbReference type="FunFam" id="3.40.50.800:FF:000014">
    <property type="entry name" value="Putative dna polymerase subunit gamma-2 mitochondrial"/>
    <property type="match status" value="1"/>
</dbReference>
<comment type="similarity">
    <text evidence="21">Belongs to the DEAD box helicase family.</text>
</comment>
<evidence type="ECO:0000256" key="11">
    <source>
        <dbReference type="ARBA" id="ARBA00023128"/>
    </source>
</evidence>
<sequence length="781" mass="88525">MPGYSSDRDRGFGAPRFGGSRGGPLSGKKFGNPGEKLTKKKWNLDELPKFEKNFYQEHPDVVRRTAQEVEQYRASKEVTVRGHNCPKPIINFYEANFPANVMEVIQRQNFTEPTAIQAQGWPVALSGLDMVGVAQTGSGKTLSYLLPAIVHINHQPFLERGDGPICLVLAPTRELAQQVQQVAAEYSRACRLKSTCIYGGAPKGPQIRDLERGVEICIATPGRLIDFLEAGKTNLRRCTYLVLDEADRMLDMGFEPQIRKIVDQIRPDRQTLMWSATWPKEVRQLAEDFLKEYVHINIGALELSANHNILQIVDVCHDVEKDDKLIRLMEEIMSEKENKTIVFVETKRRCDDLTRKMRRDGWPAMGIHGDKSQQERDWVLNEFKHGKAPILIATDVASRGLDVEDVKFVINYDYPNSSEDYIHRIGRTARSTKTGTAYTFFTPNNIKQVNDLISVLREANQAINPKLLQLVEDRGSGVLAQYVSCLELVNKRLPCGLAQIGVCFHSVPESKHSVSGNEQHNRNLTRIGERTTSLLAWFSSPRTAGQWLDYWLRQRLQWWRKFAVGPSNFSSSDFQDEEGRRGFKLHYSFPWGTETIETLKNLGDTELLQLYPGERSKLLGRDGRKNVIPHVLSVSGNLDRGVLAYLFDSLQVVENPLTAKKNSQRKVLKLHPCLAPLKVALDVGKGPTTELRQVCQGLFNELTENGISVWPGYLETVHVSLEHLYTKYDEMSIPFMVLISDGTLENGVVQLRSRDTTMKEMMHISRLKDFLTKYVASAKNV</sequence>
<comment type="subcellular location">
    <subcellularLocation>
        <location evidence="1">Mitochondrion matrix</location>
        <location evidence="1">Mitochondrion nucleoid</location>
    </subcellularLocation>
</comment>
<evidence type="ECO:0000256" key="15">
    <source>
        <dbReference type="ARBA" id="ARBA00065608"/>
    </source>
</evidence>
<dbReference type="GO" id="GO:0005730">
    <property type="term" value="C:nucleolus"/>
    <property type="evidence" value="ECO:0007669"/>
    <property type="project" value="Ensembl"/>
</dbReference>
<keyword evidence="11" id="KW-0496">Mitochondrion</keyword>
<dbReference type="SUPFAM" id="SSF55681">
    <property type="entry name" value="Class II aaRS and biotin synthetases"/>
    <property type="match status" value="1"/>
</dbReference>
<dbReference type="CDD" id="cd18787">
    <property type="entry name" value="SF2_C_DEAD"/>
    <property type="match status" value="1"/>
</dbReference>
<dbReference type="InterPro" id="IPR036621">
    <property type="entry name" value="Anticodon-bd_dom_sf"/>
</dbReference>
<dbReference type="Pfam" id="PF00270">
    <property type="entry name" value="DEAD"/>
    <property type="match status" value="1"/>
</dbReference>
<dbReference type="Ensembl" id="ENSTGUT00000004859.2">
    <property type="protein sequence ID" value="ENSTGUP00000004810.2"/>
    <property type="gene ID" value="ENSTGUG00000004622.2"/>
</dbReference>
<dbReference type="PROSITE" id="PS51194">
    <property type="entry name" value="HELICASE_CTER"/>
    <property type="match status" value="1"/>
</dbReference>
<dbReference type="GO" id="GO:0043021">
    <property type="term" value="F:ribonucleoprotein complex binding"/>
    <property type="evidence" value="ECO:0007669"/>
    <property type="project" value="Ensembl"/>
</dbReference>
<dbReference type="GO" id="GO:0030520">
    <property type="term" value="P:estrogen receptor signaling pathway"/>
    <property type="evidence" value="ECO:0007669"/>
    <property type="project" value="Ensembl"/>
</dbReference>
<organism evidence="26 27">
    <name type="scientific">Taeniopygia guttata</name>
    <name type="common">Zebra finch</name>
    <name type="synonym">Poephila guttata</name>
    <dbReference type="NCBI Taxonomy" id="59729"/>
    <lineage>
        <taxon>Eukaryota</taxon>
        <taxon>Metazoa</taxon>
        <taxon>Chordata</taxon>
        <taxon>Craniata</taxon>
        <taxon>Vertebrata</taxon>
        <taxon>Euteleostomi</taxon>
        <taxon>Archelosauria</taxon>
        <taxon>Archosauria</taxon>
        <taxon>Dinosauria</taxon>
        <taxon>Saurischia</taxon>
        <taxon>Theropoda</taxon>
        <taxon>Coelurosauria</taxon>
        <taxon>Aves</taxon>
        <taxon>Neognathae</taxon>
        <taxon>Neoaves</taxon>
        <taxon>Telluraves</taxon>
        <taxon>Australaves</taxon>
        <taxon>Passeriformes</taxon>
        <taxon>Passeroidea</taxon>
        <taxon>Estrildidae</taxon>
        <taxon>Estrildinae</taxon>
        <taxon>Taeniopygia</taxon>
    </lineage>
</organism>
<dbReference type="GO" id="GO:0031053">
    <property type="term" value="P:primary miRNA processing"/>
    <property type="evidence" value="ECO:0007669"/>
    <property type="project" value="Ensembl"/>
</dbReference>
<evidence type="ECO:0000256" key="12">
    <source>
        <dbReference type="ARBA" id="ARBA00023271"/>
    </source>
</evidence>
<evidence type="ECO:0000256" key="5">
    <source>
        <dbReference type="ARBA" id="ARBA00022801"/>
    </source>
</evidence>
<dbReference type="GO" id="GO:0070412">
    <property type="term" value="F:R-SMAD binding"/>
    <property type="evidence" value="ECO:0007669"/>
    <property type="project" value="Ensembl"/>
</dbReference>
<dbReference type="InterPro" id="IPR011545">
    <property type="entry name" value="DEAD/DEAH_box_helicase_dom"/>
</dbReference>
<evidence type="ECO:0000313" key="27">
    <source>
        <dbReference type="Proteomes" id="UP000007754"/>
    </source>
</evidence>
<accession>H0Z2L8</accession>
<dbReference type="GO" id="GO:0071013">
    <property type="term" value="C:catalytic step 2 spliceosome"/>
    <property type="evidence" value="ECO:0007669"/>
    <property type="project" value="Ensembl"/>
</dbReference>
<evidence type="ECO:0000256" key="7">
    <source>
        <dbReference type="ARBA" id="ARBA00022840"/>
    </source>
</evidence>
<dbReference type="GO" id="GO:0009299">
    <property type="term" value="P:mRNA transcription"/>
    <property type="evidence" value="ECO:0007669"/>
    <property type="project" value="Ensembl"/>
</dbReference>
<dbReference type="SMART" id="SM00490">
    <property type="entry name" value="HELICc"/>
    <property type="match status" value="1"/>
</dbReference>
<dbReference type="GO" id="GO:0072332">
    <property type="term" value="P:intrinsic apoptotic signaling pathway by p53 class mediator"/>
    <property type="evidence" value="ECO:0007669"/>
    <property type="project" value="Ensembl"/>
</dbReference>
<reference evidence="26" key="3">
    <citation type="submission" date="2025-09" db="UniProtKB">
        <authorList>
            <consortium name="Ensembl"/>
        </authorList>
    </citation>
    <scope>IDENTIFICATION</scope>
</reference>
<feature type="domain" description="Helicase C-terminal" evidence="24">
    <location>
        <begin position="324"/>
        <end position="471"/>
    </location>
</feature>
<dbReference type="GO" id="GO:0003677">
    <property type="term" value="F:DNA binding"/>
    <property type="evidence" value="ECO:0007669"/>
    <property type="project" value="UniProtKB-KW"/>
</dbReference>
<evidence type="ECO:0000256" key="20">
    <source>
        <dbReference type="PROSITE-ProRule" id="PRU00552"/>
    </source>
</evidence>
<feature type="domain" description="DEAD-box RNA helicase Q" evidence="25">
    <location>
        <begin position="90"/>
        <end position="118"/>
    </location>
</feature>
<dbReference type="Gene3D" id="3.40.50.300">
    <property type="entry name" value="P-loop containing nucleotide triphosphate hydrolases"/>
    <property type="match status" value="2"/>
</dbReference>
<feature type="region of interest" description="Disordered" evidence="22">
    <location>
        <begin position="1"/>
        <end position="41"/>
    </location>
</feature>
<dbReference type="GO" id="GO:0006264">
    <property type="term" value="P:mitochondrial DNA replication"/>
    <property type="evidence" value="ECO:0007669"/>
    <property type="project" value="UniProtKB-ARBA"/>
</dbReference>
<dbReference type="GO" id="GO:0003730">
    <property type="term" value="F:mRNA 3'-UTR binding"/>
    <property type="evidence" value="ECO:0007669"/>
    <property type="project" value="Ensembl"/>
</dbReference>
<keyword evidence="9" id="KW-0809">Transit peptide</keyword>
<evidence type="ECO:0000256" key="21">
    <source>
        <dbReference type="RuleBase" id="RU000492"/>
    </source>
</evidence>
<feature type="domain" description="Helicase ATP-binding" evidence="23">
    <location>
        <begin position="121"/>
        <end position="296"/>
    </location>
</feature>
<dbReference type="InterPro" id="IPR027417">
    <property type="entry name" value="P-loop_NTPase"/>
</dbReference>
<keyword evidence="10" id="KW-0238">DNA-binding</keyword>
<dbReference type="AlphaFoldDB" id="H0Z2L8"/>
<feature type="compositionally biased region" description="Basic and acidic residues" evidence="22">
    <location>
        <begin position="1"/>
        <end position="11"/>
    </location>
</feature>
<dbReference type="SMART" id="SM00487">
    <property type="entry name" value="DEXDc"/>
    <property type="match status" value="1"/>
</dbReference>
<dbReference type="GO" id="GO:0042645">
    <property type="term" value="C:mitochondrial nucleoid"/>
    <property type="evidence" value="ECO:0007669"/>
    <property type="project" value="UniProtKB-SubCell"/>
</dbReference>
<dbReference type="PROSITE" id="PS00039">
    <property type="entry name" value="DEAD_ATP_HELICASE"/>
    <property type="match status" value="1"/>
</dbReference>
<dbReference type="PROSITE" id="PS51195">
    <property type="entry name" value="Q_MOTIF"/>
    <property type="match status" value="1"/>
</dbReference>
<dbReference type="FunFam" id="3.40.50.300:FF:000008">
    <property type="entry name" value="ATP-dependent RNA helicase RhlB"/>
    <property type="match status" value="1"/>
</dbReference>
<dbReference type="GO" id="GO:0050681">
    <property type="term" value="F:nuclear androgen receptor binding"/>
    <property type="evidence" value="ECO:0007669"/>
    <property type="project" value="Ensembl"/>
</dbReference>
<reference evidence="26 27" key="1">
    <citation type="journal article" date="2010" name="Nature">
        <title>The genome of a songbird.</title>
        <authorList>
            <person name="Warren W.C."/>
            <person name="Clayton D.F."/>
            <person name="Ellegren H."/>
            <person name="Arnold A.P."/>
            <person name="Hillier L.W."/>
            <person name="Kunstner A."/>
            <person name="Searle S."/>
            <person name="White S."/>
            <person name="Vilella A.J."/>
            <person name="Fairley S."/>
            <person name="Heger A."/>
            <person name="Kong L."/>
            <person name="Ponting C.P."/>
            <person name="Jarvis E.D."/>
            <person name="Mello C.V."/>
            <person name="Minx P."/>
            <person name="Lovell P."/>
            <person name="Velho T.A."/>
            <person name="Ferris M."/>
            <person name="Balakrishnan C.N."/>
            <person name="Sinha S."/>
            <person name="Blatti C."/>
            <person name="London S.E."/>
            <person name="Li Y."/>
            <person name="Lin Y.C."/>
            <person name="George J."/>
            <person name="Sweedler J."/>
            <person name="Southey B."/>
            <person name="Gunaratne P."/>
            <person name="Watson M."/>
            <person name="Nam K."/>
            <person name="Backstrom N."/>
            <person name="Smeds L."/>
            <person name="Nabholz B."/>
            <person name="Itoh Y."/>
            <person name="Whitney O."/>
            <person name="Pfenning A.R."/>
            <person name="Howard J."/>
            <person name="Volker M."/>
            <person name="Skinner B.M."/>
            <person name="Griffin D.K."/>
            <person name="Ye L."/>
            <person name="McLaren W.M."/>
            <person name="Flicek P."/>
            <person name="Quesada V."/>
            <person name="Velasco G."/>
            <person name="Lopez-Otin C."/>
            <person name="Puente X.S."/>
            <person name="Olender T."/>
            <person name="Lancet D."/>
            <person name="Smit A.F."/>
            <person name="Hubley R."/>
            <person name="Konkel M.K."/>
            <person name="Walker J.A."/>
            <person name="Batzer M.A."/>
            <person name="Gu W."/>
            <person name="Pollock D.D."/>
            <person name="Chen L."/>
            <person name="Cheng Z."/>
            <person name="Eichler E.E."/>
            <person name="Stapley J."/>
            <person name="Slate J."/>
            <person name="Ekblom R."/>
            <person name="Birkhead T."/>
            <person name="Burke T."/>
            <person name="Burt D."/>
            <person name="Scharff C."/>
            <person name="Adam I."/>
            <person name="Richard H."/>
            <person name="Sultan M."/>
            <person name="Soldatov A."/>
            <person name="Lehrach H."/>
            <person name="Edwards S.V."/>
            <person name="Yang S.P."/>
            <person name="Li X."/>
            <person name="Graves T."/>
            <person name="Fulton L."/>
            <person name="Nelson J."/>
            <person name="Chinwalla A."/>
            <person name="Hou S."/>
            <person name="Mardis E.R."/>
            <person name="Wilson R.K."/>
        </authorList>
    </citation>
    <scope>NUCLEOTIDE SEQUENCE [LARGE SCALE GENOMIC DNA]</scope>
</reference>
<dbReference type="GO" id="GO:0000956">
    <property type="term" value="P:nuclear-transcribed mRNA catabolic process"/>
    <property type="evidence" value="ECO:0007669"/>
    <property type="project" value="Ensembl"/>
</dbReference>
<evidence type="ECO:0000256" key="17">
    <source>
        <dbReference type="ARBA" id="ARBA00077312"/>
    </source>
</evidence>
<dbReference type="GO" id="GO:0000122">
    <property type="term" value="P:negative regulation of transcription by RNA polymerase II"/>
    <property type="evidence" value="ECO:0007669"/>
    <property type="project" value="Ensembl"/>
</dbReference>
<dbReference type="GO" id="GO:0000380">
    <property type="term" value="P:alternative mRNA splicing, via spliceosome"/>
    <property type="evidence" value="ECO:0007669"/>
    <property type="project" value="Ensembl"/>
</dbReference>
<dbReference type="GeneTree" id="ENSGT00940000154705"/>
<dbReference type="EC" id="3.6.4.13" evidence="2"/>
<comment type="function">
    <text evidence="14">Accessory subunit of DNA polymerase gamma solely responsible for replication of mitochondrial DNA (mtDNA). Acts as an allosteric regulator of the holoenzyme activities. Enhances the polymerase activity and the processivity of POLG by increasing its interactions with the DNA template. Suppresses POLG exonucleolytic proofreading especially toward homopolymeric templates bearing mismatched termini. Binds to single-stranded DNA.</text>
</comment>
<evidence type="ECO:0000256" key="18">
    <source>
        <dbReference type="ARBA" id="ARBA00080083"/>
    </source>
</evidence>
<evidence type="ECO:0000259" key="24">
    <source>
        <dbReference type="PROSITE" id="PS51194"/>
    </source>
</evidence>
<dbReference type="InterPro" id="IPR014001">
    <property type="entry name" value="Helicase_ATP-bd"/>
</dbReference>
<feature type="short sequence motif" description="Q motif" evidence="20">
    <location>
        <begin position="90"/>
        <end position="118"/>
    </location>
</feature>
<evidence type="ECO:0000256" key="10">
    <source>
        <dbReference type="ARBA" id="ARBA00023125"/>
    </source>
</evidence>
<dbReference type="SUPFAM" id="SSF52954">
    <property type="entry name" value="Class II aaRS ABD-related"/>
    <property type="match status" value="1"/>
</dbReference>
<dbReference type="GO" id="GO:0016607">
    <property type="term" value="C:nuclear speck"/>
    <property type="evidence" value="ECO:0007669"/>
    <property type="project" value="Ensembl"/>
</dbReference>
<dbReference type="Proteomes" id="UP000007754">
    <property type="component" value="Chromosome 18"/>
</dbReference>
<dbReference type="GO" id="GO:0035500">
    <property type="term" value="F:MH2 domain binding"/>
    <property type="evidence" value="ECO:0007669"/>
    <property type="project" value="Ensembl"/>
</dbReference>
<evidence type="ECO:0000256" key="4">
    <source>
        <dbReference type="ARBA" id="ARBA00022741"/>
    </source>
</evidence>
<evidence type="ECO:0000259" key="25">
    <source>
        <dbReference type="PROSITE" id="PS51195"/>
    </source>
</evidence>
<keyword evidence="6 21" id="KW-0347">Helicase</keyword>
<keyword evidence="3" id="KW-0235">DNA replication</keyword>
<keyword evidence="5 21" id="KW-0378">Hydrolase</keyword>
<dbReference type="InterPro" id="IPR042064">
    <property type="entry name" value="POLG2_C"/>
</dbReference>
<evidence type="ECO:0000256" key="22">
    <source>
        <dbReference type="SAM" id="MobiDB-lite"/>
    </source>
</evidence>
<dbReference type="InterPro" id="IPR004154">
    <property type="entry name" value="Anticodon-bd"/>
</dbReference>
<evidence type="ECO:0000256" key="14">
    <source>
        <dbReference type="ARBA" id="ARBA00058907"/>
    </source>
</evidence>
<reference evidence="26" key="2">
    <citation type="submission" date="2025-08" db="UniProtKB">
        <authorList>
            <consortium name="Ensembl"/>
        </authorList>
    </citation>
    <scope>IDENTIFICATION</scope>
</reference>
<evidence type="ECO:0000256" key="6">
    <source>
        <dbReference type="ARBA" id="ARBA00022806"/>
    </source>
</evidence>
<evidence type="ECO:0000313" key="26">
    <source>
        <dbReference type="Ensembl" id="ENSTGUP00000004810.2"/>
    </source>
</evidence>